<sequence>MIDKNRNGKISRRELQTFFRKNDCKYKSKEVKEYIRRVDHDGDRQISLMELKQALCTRPERRY</sequence>
<feature type="domain" description="EF-hand" evidence="2">
    <location>
        <begin position="26"/>
        <end position="61"/>
    </location>
</feature>
<organism evidence="3 4">
    <name type="scientific">Paragonimus westermani</name>
    <dbReference type="NCBI Taxonomy" id="34504"/>
    <lineage>
        <taxon>Eukaryota</taxon>
        <taxon>Metazoa</taxon>
        <taxon>Spiralia</taxon>
        <taxon>Lophotrochozoa</taxon>
        <taxon>Platyhelminthes</taxon>
        <taxon>Trematoda</taxon>
        <taxon>Digenea</taxon>
        <taxon>Plagiorchiida</taxon>
        <taxon>Troglotremata</taxon>
        <taxon>Troglotrematidae</taxon>
        <taxon>Paragonimus</taxon>
    </lineage>
</organism>
<proteinExistence type="predicted"/>
<dbReference type="CDD" id="cd00051">
    <property type="entry name" value="EFh"/>
    <property type="match status" value="1"/>
</dbReference>
<protein>
    <recommendedName>
        <fullName evidence="2">EF-hand domain-containing protein</fullName>
    </recommendedName>
</protein>
<feature type="domain" description="EF-hand" evidence="2">
    <location>
        <begin position="1"/>
        <end position="25"/>
    </location>
</feature>
<reference evidence="3 4" key="1">
    <citation type="journal article" date="2019" name="Gigascience">
        <title>Whole-genome sequence of the oriental lung fluke Paragonimus westermani.</title>
        <authorList>
            <person name="Oey H."/>
            <person name="Zakrzewski M."/>
            <person name="Narain K."/>
            <person name="Devi K.R."/>
            <person name="Agatsuma T."/>
            <person name="Nawaratna S."/>
            <person name="Gobert G.N."/>
            <person name="Jones M.K."/>
            <person name="Ragan M.A."/>
            <person name="McManus D.P."/>
            <person name="Krause L."/>
        </authorList>
    </citation>
    <scope>NUCLEOTIDE SEQUENCE [LARGE SCALE GENOMIC DNA]</scope>
    <source>
        <strain evidence="3 4">IND2009</strain>
    </source>
</reference>
<dbReference type="PROSITE" id="PS50222">
    <property type="entry name" value="EF_HAND_2"/>
    <property type="match status" value="2"/>
</dbReference>
<dbReference type="SUPFAM" id="SSF47473">
    <property type="entry name" value="EF-hand"/>
    <property type="match status" value="1"/>
</dbReference>
<evidence type="ECO:0000313" key="3">
    <source>
        <dbReference type="EMBL" id="KAA3672969.1"/>
    </source>
</evidence>
<evidence type="ECO:0000259" key="2">
    <source>
        <dbReference type="PROSITE" id="PS50222"/>
    </source>
</evidence>
<dbReference type="Pfam" id="PF13499">
    <property type="entry name" value="EF-hand_7"/>
    <property type="match status" value="1"/>
</dbReference>
<dbReference type="Proteomes" id="UP000324629">
    <property type="component" value="Unassembled WGS sequence"/>
</dbReference>
<keyword evidence="1" id="KW-0106">Calcium</keyword>
<dbReference type="EMBL" id="QNGE01004359">
    <property type="protein sequence ID" value="KAA3672969.1"/>
    <property type="molecule type" value="Genomic_DNA"/>
</dbReference>
<dbReference type="Gene3D" id="1.10.238.10">
    <property type="entry name" value="EF-hand"/>
    <property type="match status" value="1"/>
</dbReference>
<comment type="caution">
    <text evidence="3">The sequence shown here is derived from an EMBL/GenBank/DDBJ whole genome shotgun (WGS) entry which is preliminary data.</text>
</comment>
<dbReference type="InterPro" id="IPR018247">
    <property type="entry name" value="EF_Hand_1_Ca_BS"/>
</dbReference>
<keyword evidence="4" id="KW-1185">Reference proteome</keyword>
<dbReference type="PROSITE" id="PS00018">
    <property type="entry name" value="EF_HAND_1"/>
    <property type="match status" value="2"/>
</dbReference>
<gene>
    <name evidence="3" type="ORF">DEA37_0008750</name>
</gene>
<dbReference type="InterPro" id="IPR011992">
    <property type="entry name" value="EF-hand-dom_pair"/>
</dbReference>
<evidence type="ECO:0000313" key="4">
    <source>
        <dbReference type="Proteomes" id="UP000324629"/>
    </source>
</evidence>
<dbReference type="GO" id="GO:0005509">
    <property type="term" value="F:calcium ion binding"/>
    <property type="evidence" value="ECO:0007669"/>
    <property type="project" value="InterPro"/>
</dbReference>
<dbReference type="InterPro" id="IPR002048">
    <property type="entry name" value="EF_hand_dom"/>
</dbReference>
<name>A0A5J4NCJ3_9TREM</name>
<dbReference type="AlphaFoldDB" id="A0A5J4NCJ3"/>
<evidence type="ECO:0000256" key="1">
    <source>
        <dbReference type="ARBA" id="ARBA00022837"/>
    </source>
</evidence>
<accession>A0A5J4NCJ3</accession>